<proteinExistence type="predicted"/>
<keyword evidence="1" id="KW-0812">Transmembrane</keyword>
<dbReference type="EMBL" id="JACRSR010000006">
    <property type="protein sequence ID" value="MBC8532295.1"/>
    <property type="molecule type" value="Genomic_DNA"/>
</dbReference>
<dbReference type="RefSeq" id="WP_249317407.1">
    <property type="nucleotide sequence ID" value="NZ_JACRSR010000006.1"/>
</dbReference>
<evidence type="ECO:0000313" key="3">
    <source>
        <dbReference type="Proteomes" id="UP000623172"/>
    </source>
</evidence>
<sequence>MDFITKLMDSFFGSFMESGAKKAVEWYESGFITWVGENFIKIVLWLVVIGVVVDVLVHINWRRVYAWFKKRTGREAETVPVQAKRTMNE</sequence>
<keyword evidence="1" id="KW-1133">Transmembrane helix</keyword>
<accession>A0A926HR03</accession>
<protein>
    <submittedName>
        <fullName evidence="2">Uncharacterized protein</fullName>
    </submittedName>
</protein>
<reference evidence="2" key="1">
    <citation type="submission" date="2020-08" db="EMBL/GenBank/DDBJ databases">
        <title>Genome public.</title>
        <authorList>
            <person name="Liu C."/>
            <person name="Sun Q."/>
        </authorList>
    </citation>
    <scope>NUCLEOTIDE SEQUENCE</scope>
    <source>
        <strain evidence="2">NSJ-53</strain>
    </source>
</reference>
<name>A0A926HR03_9FIRM</name>
<keyword evidence="1" id="KW-0472">Membrane</keyword>
<feature type="transmembrane region" description="Helical" evidence="1">
    <location>
        <begin position="42"/>
        <end position="61"/>
    </location>
</feature>
<keyword evidence="3" id="KW-1185">Reference proteome</keyword>
<evidence type="ECO:0000256" key="1">
    <source>
        <dbReference type="SAM" id="Phobius"/>
    </source>
</evidence>
<dbReference type="AlphaFoldDB" id="A0A926HR03"/>
<comment type="caution">
    <text evidence="2">The sequence shown here is derived from an EMBL/GenBank/DDBJ whole genome shotgun (WGS) entry which is preliminary data.</text>
</comment>
<gene>
    <name evidence="2" type="ORF">H8696_10610</name>
</gene>
<evidence type="ECO:0000313" key="2">
    <source>
        <dbReference type="EMBL" id="MBC8532295.1"/>
    </source>
</evidence>
<dbReference type="Proteomes" id="UP000623172">
    <property type="component" value="Unassembled WGS sequence"/>
</dbReference>
<organism evidence="2 3">
    <name type="scientific">Gehongia tenuis</name>
    <dbReference type="NCBI Taxonomy" id="2763655"/>
    <lineage>
        <taxon>Bacteria</taxon>
        <taxon>Bacillati</taxon>
        <taxon>Bacillota</taxon>
        <taxon>Clostridia</taxon>
        <taxon>Christensenellales</taxon>
        <taxon>Christensenellaceae</taxon>
        <taxon>Gehongia</taxon>
    </lineage>
</organism>